<evidence type="ECO:0000256" key="2">
    <source>
        <dbReference type="ARBA" id="ARBA00022475"/>
    </source>
</evidence>
<evidence type="ECO:0000313" key="10">
    <source>
        <dbReference type="EMBL" id="GAA2401441.1"/>
    </source>
</evidence>
<keyword evidence="11" id="KW-1185">Reference proteome</keyword>
<feature type="transmembrane region" description="Helical" evidence="7">
    <location>
        <begin position="284"/>
        <end position="316"/>
    </location>
</feature>
<evidence type="ECO:0000313" key="11">
    <source>
        <dbReference type="Proteomes" id="UP001501231"/>
    </source>
</evidence>
<reference evidence="11" key="1">
    <citation type="journal article" date="2019" name="Int. J. Syst. Evol. Microbiol.">
        <title>The Global Catalogue of Microorganisms (GCM) 10K type strain sequencing project: providing services to taxonomists for standard genome sequencing and annotation.</title>
        <authorList>
            <consortium name="The Broad Institute Genomics Platform"/>
            <consortium name="The Broad Institute Genome Sequencing Center for Infectious Disease"/>
            <person name="Wu L."/>
            <person name="Ma J."/>
        </authorList>
    </citation>
    <scope>NUCLEOTIDE SEQUENCE [LARGE SCALE GENOMIC DNA]</scope>
    <source>
        <strain evidence="11">JCM 3325</strain>
    </source>
</reference>
<feature type="domain" description="ABC3 transporter permease C-terminal" evidence="8">
    <location>
        <begin position="459"/>
        <end position="568"/>
    </location>
</feature>
<comment type="similarity">
    <text evidence="6">Belongs to the ABC-4 integral membrane protein family.</text>
</comment>
<evidence type="ECO:0000259" key="9">
    <source>
        <dbReference type="Pfam" id="PF12704"/>
    </source>
</evidence>
<comment type="subcellular location">
    <subcellularLocation>
        <location evidence="1">Cell membrane</location>
        <topology evidence="1">Multi-pass membrane protein</topology>
    </subcellularLocation>
</comment>
<feature type="domain" description="MacB-like periplasmic core" evidence="9">
    <location>
        <begin position="28"/>
        <end position="217"/>
    </location>
</feature>
<dbReference type="EMBL" id="BAAARW010000002">
    <property type="protein sequence ID" value="GAA2401441.1"/>
    <property type="molecule type" value="Genomic_DNA"/>
</dbReference>
<proteinExistence type="inferred from homology"/>
<evidence type="ECO:0000256" key="1">
    <source>
        <dbReference type="ARBA" id="ARBA00004651"/>
    </source>
</evidence>
<dbReference type="InterPro" id="IPR050250">
    <property type="entry name" value="Macrolide_Exporter_MacB"/>
</dbReference>
<name>A0ABP5VH59_9ACTN</name>
<organism evidence="10 11">
    <name type="scientific">Actinomadura vinacea</name>
    <dbReference type="NCBI Taxonomy" id="115336"/>
    <lineage>
        <taxon>Bacteria</taxon>
        <taxon>Bacillati</taxon>
        <taxon>Actinomycetota</taxon>
        <taxon>Actinomycetes</taxon>
        <taxon>Streptosporangiales</taxon>
        <taxon>Thermomonosporaceae</taxon>
        <taxon>Actinomadura</taxon>
    </lineage>
</organism>
<evidence type="ECO:0000256" key="7">
    <source>
        <dbReference type="SAM" id="Phobius"/>
    </source>
</evidence>
<dbReference type="Pfam" id="PF02687">
    <property type="entry name" value="FtsX"/>
    <property type="match status" value="2"/>
</dbReference>
<dbReference type="PANTHER" id="PTHR30572:SF4">
    <property type="entry name" value="ABC TRANSPORTER PERMEASE YTRF"/>
    <property type="match status" value="1"/>
</dbReference>
<protein>
    <recommendedName>
        <fullName evidence="12">FtsX-like permease family protein</fullName>
    </recommendedName>
</protein>
<accession>A0ABP5VH59</accession>
<feature type="transmembrane region" description="Helical" evidence="7">
    <location>
        <begin position="336"/>
        <end position="359"/>
    </location>
</feature>
<dbReference type="Proteomes" id="UP001501231">
    <property type="component" value="Unassembled WGS sequence"/>
</dbReference>
<feature type="transmembrane region" description="Helical" evidence="7">
    <location>
        <begin position="544"/>
        <end position="564"/>
    </location>
</feature>
<keyword evidence="4 7" id="KW-1133">Transmembrane helix</keyword>
<sequence>MTGPVLGTVLRLTLRDLRRRRARAALLLVAIAATTTTLTLGLLVRDVADEPWERTRAATAGPDAVATGDARTLAALAKEQGVAAAGRPYPTVTGGLRVRDVTVNAMVQGREIAPAALDRPLVTDGRWLRPGGVVVERAFAEALRVRPGDRVTIAGRAFTIAGIAITSGRVPYPSATPGLVWLTRAEAARLPSPAGTPRRYTMPLRLAEPGSAPAFAARHKGVRSWQDMGAYATAELRLANGVLLGGSWALAILAAMSVALLVGGRLAEQGRRVGLLKVAGATPALITAVLLAEHLAVAVAATAVGVAAGWAAAPLLTGPSTGLLDAGTPAPTPGTVLLVLAVAAAITAAATAVPALRGARISTVRALADPVRGPRRRSRLAAAFAPLPVPLLLGARIAARRPRRTVLAGLSLAVTVAMVVAALSMSRDVARKDRVLLGPDFVPGAGNPVTERLSQIVLVLALALVLLAAVNAVLTAWTTALDNLRATALARALGGTPRQVTTGLAAAQLVPAGFAALAGIPLGLLVDAAARAAGNSPAGTGVPMLWLAATVPATLAVVALLTAVPVRYGASRPVAAALEAR</sequence>
<evidence type="ECO:0000256" key="4">
    <source>
        <dbReference type="ARBA" id="ARBA00022989"/>
    </source>
</evidence>
<dbReference type="InterPro" id="IPR025857">
    <property type="entry name" value="MacB_PCD"/>
</dbReference>
<gene>
    <name evidence="10" type="ORF">GCM10010191_05900</name>
</gene>
<keyword evidence="5 7" id="KW-0472">Membrane</keyword>
<feature type="domain" description="ABC3 transporter permease C-terminal" evidence="8">
    <location>
        <begin position="248"/>
        <end position="362"/>
    </location>
</feature>
<feature type="transmembrane region" description="Helical" evidence="7">
    <location>
        <begin position="456"/>
        <end position="477"/>
    </location>
</feature>
<evidence type="ECO:0000256" key="5">
    <source>
        <dbReference type="ARBA" id="ARBA00023136"/>
    </source>
</evidence>
<comment type="caution">
    <text evidence="10">The sequence shown here is derived from an EMBL/GenBank/DDBJ whole genome shotgun (WGS) entry which is preliminary data.</text>
</comment>
<evidence type="ECO:0000259" key="8">
    <source>
        <dbReference type="Pfam" id="PF02687"/>
    </source>
</evidence>
<evidence type="ECO:0000256" key="3">
    <source>
        <dbReference type="ARBA" id="ARBA00022692"/>
    </source>
</evidence>
<evidence type="ECO:0000256" key="6">
    <source>
        <dbReference type="ARBA" id="ARBA00038076"/>
    </source>
</evidence>
<evidence type="ECO:0008006" key="12">
    <source>
        <dbReference type="Google" id="ProtNLM"/>
    </source>
</evidence>
<feature type="transmembrane region" description="Helical" evidence="7">
    <location>
        <begin position="242"/>
        <end position="263"/>
    </location>
</feature>
<dbReference type="Pfam" id="PF12704">
    <property type="entry name" value="MacB_PCD"/>
    <property type="match status" value="1"/>
</dbReference>
<feature type="transmembrane region" description="Helical" evidence="7">
    <location>
        <begin position="24"/>
        <end position="44"/>
    </location>
</feature>
<dbReference type="RefSeq" id="WP_344586771.1">
    <property type="nucleotide sequence ID" value="NZ_BAAARW010000002.1"/>
</dbReference>
<dbReference type="InterPro" id="IPR003838">
    <property type="entry name" value="ABC3_permease_C"/>
</dbReference>
<dbReference type="PANTHER" id="PTHR30572">
    <property type="entry name" value="MEMBRANE COMPONENT OF TRANSPORTER-RELATED"/>
    <property type="match status" value="1"/>
</dbReference>
<feature type="transmembrane region" description="Helical" evidence="7">
    <location>
        <begin position="405"/>
        <end position="424"/>
    </location>
</feature>
<keyword evidence="3 7" id="KW-0812">Transmembrane</keyword>
<keyword evidence="2" id="KW-1003">Cell membrane</keyword>